<sequence>MSYARMHDINTLLLTTFVSAVAVLAFWLPSSLRQRVRWGSRCLLISTSAMAYASLCPTSVVELFGVRNFTNANGVLSIIQRFTTLLGTPLARLLLRRSPHSEVGPRSYDNTRMLVGVLLITATFAVLWTKIEAR</sequence>
<feature type="transmembrane region" description="Helical" evidence="1">
    <location>
        <begin position="78"/>
        <end position="95"/>
    </location>
</feature>
<keyword evidence="1" id="KW-1133">Transmembrane helix</keyword>
<dbReference type="Proteomes" id="UP001150941">
    <property type="component" value="Unassembled WGS sequence"/>
</dbReference>
<name>A0A9W9TIE5_9EURO</name>
<feature type="transmembrane region" description="Helical" evidence="1">
    <location>
        <begin position="42"/>
        <end position="66"/>
    </location>
</feature>
<dbReference type="SUPFAM" id="SSF103473">
    <property type="entry name" value="MFS general substrate transporter"/>
    <property type="match status" value="1"/>
</dbReference>
<dbReference type="OrthoDB" id="6499973at2759"/>
<reference evidence="2" key="1">
    <citation type="submission" date="2022-11" db="EMBL/GenBank/DDBJ databases">
        <authorList>
            <person name="Petersen C."/>
        </authorList>
    </citation>
    <scope>NUCLEOTIDE SEQUENCE</scope>
    <source>
        <strain evidence="2">IBT 19713</strain>
    </source>
</reference>
<feature type="transmembrane region" description="Helical" evidence="1">
    <location>
        <begin position="115"/>
        <end position="131"/>
    </location>
</feature>
<dbReference type="InterPro" id="IPR036259">
    <property type="entry name" value="MFS_trans_sf"/>
</dbReference>
<protein>
    <submittedName>
        <fullName evidence="2">Uncharacterized protein</fullName>
    </submittedName>
</protein>
<dbReference type="EMBL" id="JAPQKS010000006">
    <property type="protein sequence ID" value="KAJ5223848.1"/>
    <property type="molecule type" value="Genomic_DNA"/>
</dbReference>
<reference evidence="2" key="2">
    <citation type="journal article" date="2023" name="IMA Fungus">
        <title>Comparative genomic study of the Penicillium genus elucidates a diverse pangenome and 15 lateral gene transfer events.</title>
        <authorList>
            <person name="Petersen C."/>
            <person name="Sorensen T."/>
            <person name="Nielsen M.R."/>
            <person name="Sondergaard T.E."/>
            <person name="Sorensen J.L."/>
            <person name="Fitzpatrick D.A."/>
            <person name="Frisvad J.C."/>
            <person name="Nielsen K.L."/>
        </authorList>
    </citation>
    <scope>NUCLEOTIDE SEQUENCE</scope>
    <source>
        <strain evidence="2">IBT 19713</strain>
    </source>
</reference>
<gene>
    <name evidence="2" type="ORF">N7468_008390</name>
</gene>
<dbReference type="RefSeq" id="XP_058328031.1">
    <property type="nucleotide sequence ID" value="XM_058477686.1"/>
</dbReference>
<evidence type="ECO:0000313" key="2">
    <source>
        <dbReference type="EMBL" id="KAJ5223848.1"/>
    </source>
</evidence>
<evidence type="ECO:0000313" key="3">
    <source>
        <dbReference type="Proteomes" id="UP001150941"/>
    </source>
</evidence>
<keyword evidence="1" id="KW-0472">Membrane</keyword>
<dbReference type="AlphaFoldDB" id="A0A9W9TIE5"/>
<keyword evidence="1" id="KW-0812">Transmembrane</keyword>
<evidence type="ECO:0000256" key="1">
    <source>
        <dbReference type="SAM" id="Phobius"/>
    </source>
</evidence>
<feature type="transmembrane region" description="Helical" evidence="1">
    <location>
        <begin position="12"/>
        <end position="30"/>
    </location>
</feature>
<accession>A0A9W9TIE5</accession>
<organism evidence="2 3">
    <name type="scientific">Penicillium chermesinum</name>
    <dbReference type="NCBI Taxonomy" id="63820"/>
    <lineage>
        <taxon>Eukaryota</taxon>
        <taxon>Fungi</taxon>
        <taxon>Dikarya</taxon>
        <taxon>Ascomycota</taxon>
        <taxon>Pezizomycotina</taxon>
        <taxon>Eurotiomycetes</taxon>
        <taxon>Eurotiomycetidae</taxon>
        <taxon>Eurotiales</taxon>
        <taxon>Aspergillaceae</taxon>
        <taxon>Penicillium</taxon>
    </lineage>
</organism>
<keyword evidence="3" id="KW-1185">Reference proteome</keyword>
<proteinExistence type="predicted"/>
<dbReference type="GeneID" id="83204989"/>
<comment type="caution">
    <text evidence="2">The sequence shown here is derived from an EMBL/GenBank/DDBJ whole genome shotgun (WGS) entry which is preliminary data.</text>
</comment>